<keyword evidence="1" id="KW-0812">Transmembrane</keyword>
<accession>A0A3B1E6Q2</accession>
<dbReference type="SUPFAM" id="SSF53300">
    <property type="entry name" value="vWA-like"/>
    <property type="match status" value="1"/>
</dbReference>
<dbReference type="Pfam" id="PF13519">
    <property type="entry name" value="VWA_2"/>
    <property type="match status" value="1"/>
</dbReference>
<sequence>MIFLTPIPAIIAAAVTVPTVLALYFLKLRRRPVRVGSTMLWQQAAEDLQANVPFKWLRPSVVLFVQLLVLAAFLLALARPALHTTGEIPSRVFLVLDRSASMRATDMPGGTTRFAEAIERAEQAVKRITAGGARSEITLIAAAARAEIVAGPTRSTGELLRALEAITPTDQPGDMASALRLVQALAMPEDPEAEDAPRPLVLVYSDGSTGGDLPALAADVRFERIAPEEPGGNIGIVALAARRDHAAPSRVRLFARLQSNLAEPMALGVSVRLDGEVIERQSVEVLPADATGPGETPLALQLETAGGGVLTVTIDRRDVLAADDSASLVIAAPTRPRVLLVRKEESESAGAGWLLTDVLRELELSGLILMSADRLRSLGSEAYAGVDLVIFDGVSVAGGAGGLPPVASMHFGGNPEIPGLVAADGPGRVLPILAWNRSHPLLRDISLGAVRVGKCRVLEPATEEDAVSFTELARTAEGVVLAAIEHGQTMHVVAGFDLVQSTWPVDYSFPIFLANAVESLPRGGDLAAGWSATTAEPVVLAWPVAAEAVLRDPAGKERSVLHAEEGSSAAGRLGVLDRVGVWRLTSRDGEADSRETRFGEPGHRAIPVNLFDAKESSLEAPTVLAVPGGAIMVA</sequence>
<dbReference type="EMBL" id="UOGK01000174">
    <property type="protein sequence ID" value="VAX38967.1"/>
    <property type="molecule type" value="Genomic_DNA"/>
</dbReference>
<feature type="non-terminal residue" evidence="3">
    <location>
        <position position="634"/>
    </location>
</feature>
<name>A0A3B1E6Q2_9ZZZZ</name>
<proteinExistence type="predicted"/>
<organism evidence="3">
    <name type="scientific">hydrothermal vent metagenome</name>
    <dbReference type="NCBI Taxonomy" id="652676"/>
    <lineage>
        <taxon>unclassified sequences</taxon>
        <taxon>metagenomes</taxon>
        <taxon>ecological metagenomes</taxon>
    </lineage>
</organism>
<dbReference type="SMART" id="SM00327">
    <property type="entry name" value="VWA"/>
    <property type="match status" value="1"/>
</dbReference>
<dbReference type="PANTHER" id="PTHR37464">
    <property type="entry name" value="BLL2463 PROTEIN"/>
    <property type="match status" value="1"/>
</dbReference>
<dbReference type="InterPro" id="IPR002035">
    <property type="entry name" value="VWF_A"/>
</dbReference>
<feature type="domain" description="VWFA" evidence="2">
    <location>
        <begin position="91"/>
        <end position="286"/>
    </location>
</feature>
<dbReference type="Pfam" id="PF07584">
    <property type="entry name" value="BatA"/>
    <property type="match status" value="1"/>
</dbReference>
<protein>
    <recommendedName>
        <fullName evidence="2">VWFA domain-containing protein</fullName>
    </recommendedName>
</protein>
<evidence type="ECO:0000259" key="2">
    <source>
        <dbReference type="PROSITE" id="PS50234"/>
    </source>
</evidence>
<keyword evidence="1" id="KW-0472">Membrane</keyword>
<dbReference type="InterPro" id="IPR024163">
    <property type="entry name" value="Aerotolerance_reg_N"/>
</dbReference>
<dbReference type="InterPro" id="IPR036465">
    <property type="entry name" value="vWFA_dom_sf"/>
</dbReference>
<evidence type="ECO:0000313" key="3">
    <source>
        <dbReference type="EMBL" id="VAX38967.1"/>
    </source>
</evidence>
<keyword evidence="1" id="KW-1133">Transmembrane helix</keyword>
<evidence type="ECO:0000256" key="1">
    <source>
        <dbReference type="SAM" id="Phobius"/>
    </source>
</evidence>
<feature type="transmembrane region" description="Helical" evidence="1">
    <location>
        <begin position="6"/>
        <end position="26"/>
    </location>
</feature>
<dbReference type="Gene3D" id="3.40.50.410">
    <property type="entry name" value="von Willebrand factor, type A domain"/>
    <property type="match status" value="1"/>
</dbReference>
<feature type="transmembrane region" description="Helical" evidence="1">
    <location>
        <begin position="61"/>
        <end position="82"/>
    </location>
</feature>
<dbReference type="PANTHER" id="PTHR37464:SF1">
    <property type="entry name" value="BLL2463 PROTEIN"/>
    <property type="match status" value="1"/>
</dbReference>
<dbReference type="PROSITE" id="PS50234">
    <property type="entry name" value="VWFA"/>
    <property type="match status" value="1"/>
</dbReference>
<dbReference type="CDD" id="cd00198">
    <property type="entry name" value="vWFA"/>
    <property type="match status" value="1"/>
</dbReference>
<dbReference type="AlphaFoldDB" id="A0A3B1E6Q2"/>
<reference evidence="3" key="1">
    <citation type="submission" date="2018-06" db="EMBL/GenBank/DDBJ databases">
        <authorList>
            <person name="Zhirakovskaya E."/>
        </authorList>
    </citation>
    <scope>NUCLEOTIDE SEQUENCE</scope>
</reference>
<gene>
    <name evidence="3" type="ORF">MNBD_PLANCTO03-522</name>
</gene>